<sequence length="200" mass="21182">MLPLKKMVVSTVAAGMMVSAPLMAEASMGDQTLHYGMKNSDVQELQSALKNRGHFHFHTATGYYGTITVDAVKSFQRAKGLEVDGIAGPQTFQALNASGDNVKPGKVLTMESTAYTANCAGCSGVTSQGINLKENPDAKVISVDPSVIPLGSKVYVEGYGMAIAGDTGGAIKGNKIDVFFSDRNQALQWGRKDVTVKVFE</sequence>
<protein>
    <recommendedName>
        <fullName evidence="7">3D (Asp-Asp-Asp) domain-containing protein</fullName>
    </recommendedName>
</protein>
<evidence type="ECO:0000313" key="6">
    <source>
        <dbReference type="Proteomes" id="UP000321157"/>
    </source>
</evidence>
<evidence type="ECO:0000256" key="1">
    <source>
        <dbReference type="ARBA" id="ARBA00022729"/>
    </source>
</evidence>
<organism evidence="5 6">
    <name type="scientific">Aneurinibacillus danicus</name>
    <dbReference type="NCBI Taxonomy" id="267746"/>
    <lineage>
        <taxon>Bacteria</taxon>
        <taxon>Bacillati</taxon>
        <taxon>Bacillota</taxon>
        <taxon>Bacilli</taxon>
        <taxon>Bacillales</taxon>
        <taxon>Paenibacillaceae</taxon>
        <taxon>Aneurinibacillus group</taxon>
        <taxon>Aneurinibacillus</taxon>
    </lineage>
</organism>
<dbReference type="PANTHER" id="PTHR39160">
    <property type="entry name" value="CELL WALL-BINDING PROTEIN YOCH"/>
    <property type="match status" value="1"/>
</dbReference>
<dbReference type="InterPro" id="IPR051933">
    <property type="entry name" value="Resuscitation_pf_RpfB"/>
</dbReference>
<proteinExistence type="predicted"/>
<dbReference type="GO" id="GO:0009254">
    <property type="term" value="P:peptidoglycan turnover"/>
    <property type="evidence" value="ECO:0007669"/>
    <property type="project" value="InterPro"/>
</dbReference>
<dbReference type="OrthoDB" id="9798935at2"/>
<evidence type="ECO:0008006" key="7">
    <source>
        <dbReference type="Google" id="ProtNLM"/>
    </source>
</evidence>
<feature type="domain" description="Peptidoglycan binding-like" evidence="3">
    <location>
        <begin position="39"/>
        <end position="95"/>
    </location>
</feature>
<comment type="caution">
    <text evidence="5">The sequence shown here is derived from an EMBL/GenBank/DDBJ whole genome shotgun (WGS) entry which is preliminary data.</text>
</comment>
<dbReference type="PANTHER" id="PTHR39160:SF4">
    <property type="entry name" value="RESUSCITATION-PROMOTING FACTOR RPFB"/>
    <property type="match status" value="1"/>
</dbReference>
<reference evidence="5 6" key="1">
    <citation type="submission" date="2019-07" db="EMBL/GenBank/DDBJ databases">
        <title>Whole genome shotgun sequence of Aneurinibacillus danicus NBRC 102444.</title>
        <authorList>
            <person name="Hosoyama A."/>
            <person name="Uohara A."/>
            <person name="Ohji S."/>
            <person name="Ichikawa N."/>
        </authorList>
    </citation>
    <scope>NUCLEOTIDE SEQUENCE [LARGE SCALE GENOMIC DNA]</scope>
    <source>
        <strain evidence="5 6">NBRC 102444</strain>
    </source>
</reference>
<dbReference type="InterPro" id="IPR036366">
    <property type="entry name" value="PGBDSf"/>
</dbReference>
<keyword evidence="1 2" id="KW-0732">Signal</keyword>
<dbReference type="InterPro" id="IPR010611">
    <property type="entry name" value="3D_dom"/>
</dbReference>
<dbReference type="RefSeq" id="WP_146812196.1">
    <property type="nucleotide sequence ID" value="NZ_BJXX01000199.1"/>
</dbReference>
<dbReference type="Gene3D" id="1.10.101.10">
    <property type="entry name" value="PGBD-like superfamily/PGBD"/>
    <property type="match status" value="1"/>
</dbReference>
<evidence type="ECO:0000259" key="3">
    <source>
        <dbReference type="Pfam" id="PF01471"/>
    </source>
</evidence>
<dbReference type="AlphaFoldDB" id="A0A511VF22"/>
<dbReference type="Pfam" id="PF01471">
    <property type="entry name" value="PG_binding_1"/>
    <property type="match status" value="1"/>
</dbReference>
<evidence type="ECO:0000259" key="4">
    <source>
        <dbReference type="Pfam" id="PF06725"/>
    </source>
</evidence>
<feature type="domain" description="3D" evidence="4">
    <location>
        <begin position="139"/>
        <end position="199"/>
    </location>
</feature>
<feature type="chain" id="PRO_5039496481" description="3D (Asp-Asp-Asp) domain-containing protein" evidence="2">
    <location>
        <begin position="25"/>
        <end position="200"/>
    </location>
</feature>
<dbReference type="InterPro" id="IPR036365">
    <property type="entry name" value="PGBD-like_sf"/>
</dbReference>
<dbReference type="GO" id="GO:0019867">
    <property type="term" value="C:outer membrane"/>
    <property type="evidence" value="ECO:0007669"/>
    <property type="project" value="InterPro"/>
</dbReference>
<dbReference type="GO" id="GO:0004553">
    <property type="term" value="F:hydrolase activity, hydrolyzing O-glycosyl compounds"/>
    <property type="evidence" value="ECO:0007669"/>
    <property type="project" value="InterPro"/>
</dbReference>
<evidence type="ECO:0000313" key="5">
    <source>
        <dbReference type="EMBL" id="GEN36558.1"/>
    </source>
</evidence>
<accession>A0A511VF22</accession>
<evidence type="ECO:0000256" key="2">
    <source>
        <dbReference type="SAM" id="SignalP"/>
    </source>
</evidence>
<dbReference type="Gene3D" id="2.40.40.10">
    <property type="entry name" value="RlpA-like domain"/>
    <property type="match status" value="1"/>
</dbReference>
<dbReference type="Pfam" id="PF06725">
    <property type="entry name" value="3D"/>
    <property type="match status" value="1"/>
</dbReference>
<dbReference type="Proteomes" id="UP000321157">
    <property type="component" value="Unassembled WGS sequence"/>
</dbReference>
<gene>
    <name evidence="5" type="ORF">ADA01nite_40180</name>
</gene>
<dbReference type="SUPFAM" id="SSF50685">
    <property type="entry name" value="Barwin-like endoglucanases"/>
    <property type="match status" value="1"/>
</dbReference>
<name>A0A511VF22_9BACL</name>
<keyword evidence="6" id="KW-1185">Reference proteome</keyword>
<dbReference type="SUPFAM" id="SSF47090">
    <property type="entry name" value="PGBD-like"/>
    <property type="match status" value="1"/>
</dbReference>
<dbReference type="InterPro" id="IPR036908">
    <property type="entry name" value="RlpA-like_sf"/>
</dbReference>
<dbReference type="EMBL" id="BJXX01000199">
    <property type="protein sequence ID" value="GEN36558.1"/>
    <property type="molecule type" value="Genomic_DNA"/>
</dbReference>
<dbReference type="InterPro" id="IPR002477">
    <property type="entry name" value="Peptidoglycan-bd-like"/>
</dbReference>
<dbReference type="CDD" id="cd22786">
    <property type="entry name" value="DPBB_YuiC-like"/>
    <property type="match status" value="1"/>
</dbReference>
<feature type="signal peptide" evidence="2">
    <location>
        <begin position="1"/>
        <end position="24"/>
    </location>
</feature>